<dbReference type="Pfam" id="PF26163">
    <property type="entry name" value="mS26"/>
    <property type="match status" value="1"/>
</dbReference>
<feature type="compositionally biased region" description="Basic and acidic residues" evidence="1">
    <location>
        <begin position="140"/>
        <end position="155"/>
    </location>
</feature>
<evidence type="ECO:0000313" key="2">
    <source>
        <dbReference type="EMBL" id="PHH82409.1"/>
    </source>
</evidence>
<evidence type="ECO:0000256" key="1">
    <source>
        <dbReference type="SAM" id="MobiDB-lite"/>
    </source>
</evidence>
<gene>
    <name evidence="2" type="ORF">CDD82_6097</name>
</gene>
<dbReference type="CDD" id="cd23703">
    <property type="entry name" value="mS26_PET12"/>
    <property type="match status" value="1"/>
</dbReference>
<sequence length="298" mass="34220">MPLPSARLYARPAVYCLINPSRAFSNTASCYTLNIPPESPSYIRLPTPPQSDETKPARIRGSLPVPRNIFPRSDKNRKVQPEYIQRTAPKPTNQPDELTPTQKWKAQLADARRTNLEKGLQSLWRRRLRSDKNRRIRQAHKSEGRRRALEEPEREDDRVTRGTVLEALLDGRVYPDPKRFILAKRSRQRVWNIAKSKRDARREALTQLYINACNFIVDEDDLKVQLNHIFSENYFANSPSGIDNIWGLHGPPPSIENMTAASNGKSTPNTDAIKDPEYERMAQRHKMLAETLTGAKFV</sequence>
<dbReference type="EMBL" id="NJEU01000060">
    <property type="protein sequence ID" value="PHH82409.1"/>
    <property type="molecule type" value="Genomic_DNA"/>
</dbReference>
<feature type="compositionally biased region" description="Polar residues" evidence="1">
    <location>
        <begin position="90"/>
        <end position="102"/>
    </location>
</feature>
<name>A0A2C5Y3F2_9HYPO</name>
<dbReference type="InterPro" id="IPR058940">
    <property type="entry name" value="mS26_fungi"/>
</dbReference>
<organism evidence="2 3">
    <name type="scientific">Ophiocordyceps australis</name>
    <dbReference type="NCBI Taxonomy" id="1399860"/>
    <lineage>
        <taxon>Eukaryota</taxon>
        <taxon>Fungi</taxon>
        <taxon>Dikarya</taxon>
        <taxon>Ascomycota</taxon>
        <taxon>Pezizomycotina</taxon>
        <taxon>Sordariomycetes</taxon>
        <taxon>Hypocreomycetidae</taxon>
        <taxon>Hypocreales</taxon>
        <taxon>Ophiocordycipitaceae</taxon>
        <taxon>Ophiocordyceps</taxon>
    </lineage>
</organism>
<feature type="region of interest" description="Disordered" evidence="1">
    <location>
        <begin position="134"/>
        <end position="155"/>
    </location>
</feature>
<reference evidence="2 3" key="1">
    <citation type="submission" date="2017-06" db="EMBL/GenBank/DDBJ databases">
        <title>Ant-infecting Ophiocordyceps genomes reveal a high diversity of potential behavioral manipulation genes and a possible major role for enterotoxins.</title>
        <authorList>
            <person name="De Bekker C."/>
            <person name="Evans H.C."/>
            <person name="Brachmann A."/>
            <person name="Hughes D.P."/>
        </authorList>
    </citation>
    <scope>NUCLEOTIDE SEQUENCE [LARGE SCALE GENOMIC DNA]</scope>
    <source>
        <strain evidence="2 3">1348a</strain>
    </source>
</reference>
<dbReference type="OrthoDB" id="5223508at2759"/>
<feature type="region of interest" description="Disordered" evidence="1">
    <location>
        <begin position="41"/>
        <end position="102"/>
    </location>
</feature>
<evidence type="ECO:0000313" key="3">
    <source>
        <dbReference type="Proteomes" id="UP000224854"/>
    </source>
</evidence>
<dbReference type="Proteomes" id="UP000224854">
    <property type="component" value="Unassembled WGS sequence"/>
</dbReference>
<keyword evidence="3" id="KW-1185">Reference proteome</keyword>
<proteinExistence type="predicted"/>
<accession>A0A2C5Y3F2</accession>
<protein>
    <submittedName>
        <fullName evidence="2">Uncharacterized protein</fullName>
    </submittedName>
</protein>
<dbReference type="AlphaFoldDB" id="A0A2C5Y3F2"/>
<comment type="caution">
    <text evidence="2">The sequence shown here is derived from an EMBL/GenBank/DDBJ whole genome shotgun (WGS) entry which is preliminary data.</text>
</comment>